<keyword evidence="1" id="KW-1133">Transmembrane helix</keyword>
<keyword evidence="3" id="KW-1185">Reference proteome</keyword>
<name>A0A840UC79_9GAMM</name>
<evidence type="ECO:0000256" key="1">
    <source>
        <dbReference type="SAM" id="Phobius"/>
    </source>
</evidence>
<comment type="caution">
    <text evidence="2">The sequence shown here is derived from an EMBL/GenBank/DDBJ whole genome shotgun (WGS) entry which is preliminary data.</text>
</comment>
<keyword evidence="1" id="KW-0472">Membrane</keyword>
<protein>
    <recommendedName>
        <fullName evidence="4">DUF2937 domain-containing protein</fullName>
    </recommendedName>
</protein>
<dbReference type="EMBL" id="JACHFE010000002">
    <property type="protein sequence ID" value="MBB5320321.1"/>
    <property type="molecule type" value="Genomic_DNA"/>
</dbReference>
<dbReference type="InterPro" id="IPR016917">
    <property type="entry name" value="UCP029393"/>
</dbReference>
<evidence type="ECO:0008006" key="4">
    <source>
        <dbReference type="Google" id="ProtNLM"/>
    </source>
</evidence>
<dbReference type="PIRSF" id="PIRSF029393">
    <property type="entry name" value="UCP029393"/>
    <property type="match status" value="1"/>
</dbReference>
<proteinExistence type="predicted"/>
<dbReference type="RefSeq" id="WP_183700015.1">
    <property type="nucleotide sequence ID" value="NZ_JACHFE010000002.1"/>
</dbReference>
<evidence type="ECO:0000313" key="2">
    <source>
        <dbReference type="EMBL" id="MBB5320321.1"/>
    </source>
</evidence>
<feature type="transmembrane region" description="Helical" evidence="1">
    <location>
        <begin position="136"/>
        <end position="159"/>
    </location>
</feature>
<keyword evidence="1" id="KW-0812">Transmembrane</keyword>
<dbReference type="AlphaFoldDB" id="A0A840UC79"/>
<accession>A0A840UC79</accession>
<gene>
    <name evidence="2" type="ORF">HNR38_000793</name>
</gene>
<organism evidence="2 3">
    <name type="scientific">Marinobacter oulmenensis</name>
    <dbReference type="NCBI Taxonomy" id="643747"/>
    <lineage>
        <taxon>Bacteria</taxon>
        <taxon>Pseudomonadati</taxon>
        <taxon>Pseudomonadota</taxon>
        <taxon>Gammaproteobacteria</taxon>
        <taxon>Pseudomonadales</taxon>
        <taxon>Marinobacteraceae</taxon>
        <taxon>Marinobacter</taxon>
    </lineage>
</organism>
<dbReference type="InterPro" id="IPR022584">
    <property type="entry name" value="DUF2937"/>
</dbReference>
<sequence length="172" mass="19732">MSVFFSYIRLSVFLACTLVGIQVPAFVDQYGKGLQSHLAESRLALNEFQDDADRFFGGSLERLIAHYRETNDQVFTAGGQSIDSLYQRNQRLSAKFRDFRHSAWAAYTQVMFDPVPEIRQQAWNNHTYVVRLAPEALAFGLASGLVITLFLEGLLRLLLRPFRRRRTNLGRI</sequence>
<dbReference type="Proteomes" id="UP000591735">
    <property type="component" value="Unassembled WGS sequence"/>
</dbReference>
<evidence type="ECO:0000313" key="3">
    <source>
        <dbReference type="Proteomes" id="UP000591735"/>
    </source>
</evidence>
<reference evidence="2 3" key="1">
    <citation type="submission" date="2020-08" db="EMBL/GenBank/DDBJ databases">
        <title>Genomic Encyclopedia of Type Strains, Phase IV (KMG-IV): sequencing the most valuable type-strain genomes for metagenomic binning, comparative biology and taxonomic classification.</title>
        <authorList>
            <person name="Goeker M."/>
        </authorList>
    </citation>
    <scope>NUCLEOTIDE SEQUENCE [LARGE SCALE GENOMIC DNA]</scope>
    <source>
        <strain evidence="2 3">DSM 22359</strain>
    </source>
</reference>
<dbReference type="Pfam" id="PF11157">
    <property type="entry name" value="DUF2937"/>
    <property type="match status" value="1"/>
</dbReference>